<evidence type="ECO:0000313" key="8">
    <source>
        <dbReference type="EMBL" id="ORX52173.1"/>
    </source>
</evidence>
<keyword evidence="4" id="KW-0238">DNA-binding</keyword>
<keyword evidence="3" id="KW-0805">Transcription regulation</keyword>
<dbReference type="Proteomes" id="UP000193719">
    <property type="component" value="Unassembled WGS sequence"/>
</dbReference>
<accession>A0A1Y1VDP2</accession>
<gene>
    <name evidence="8" type="ORF">BCR36DRAFT_246816</name>
</gene>
<dbReference type="AlphaFoldDB" id="A0A1Y1VDP2"/>
<keyword evidence="1" id="KW-0479">Metal-binding</keyword>
<evidence type="ECO:0000256" key="6">
    <source>
        <dbReference type="ARBA" id="ARBA00023242"/>
    </source>
</evidence>
<dbReference type="GO" id="GO:0006351">
    <property type="term" value="P:DNA-templated transcription"/>
    <property type="evidence" value="ECO:0007669"/>
    <property type="project" value="InterPro"/>
</dbReference>
<protein>
    <recommendedName>
        <fullName evidence="10">Transcription factor domain-containing protein</fullName>
    </recommendedName>
</protein>
<dbReference type="STRING" id="1754191.A0A1Y1VDP2"/>
<name>A0A1Y1VDP2_9FUNG</name>
<feature type="compositionally biased region" description="Basic residues" evidence="7">
    <location>
        <begin position="1"/>
        <end position="14"/>
    </location>
</feature>
<feature type="non-terminal residue" evidence="8">
    <location>
        <position position="1"/>
    </location>
</feature>
<keyword evidence="2" id="KW-0862">Zinc</keyword>
<sequence length="393" mass="46374">GPQQKRKKRKYKKREKPDKNENESDEMEESNINEHNNNYNYSVIESIISRNLDCLYDVKMTQNTFDDYIDYNESINYKDKLVVNENQNIGSELINYVVINCYYKYFHPNFPVVNYNYFAVHAKNGTLSKYLLFSMYGMAYLYQSNANMSKASEYIEKAKALILQNYTNVNAQLLQAIYLVTVFESGNNQAWVFSGIGIKIIKTHLLYLMNVKKNKYLFKEDIENMRSISLIILSYDTWLVLTYKDGMPPLQLKEFIKSRSDLLISLMQKELTSNYEYHLLCCSIFLLEIVHILNKIKFNDFDIEDIDCINIDILKAQHFFLKNINEVTLIRFNDISEDFSYYLELSELNNGKRKKKNSMKRNSNSSSYNKKQTQNEKLNNTNLSDNLIINENN</sequence>
<proteinExistence type="predicted"/>
<keyword evidence="5" id="KW-0804">Transcription</keyword>
<reference evidence="8 9" key="1">
    <citation type="submission" date="2016-08" db="EMBL/GenBank/DDBJ databases">
        <title>Genomes of anaerobic fungi encode conserved fungal cellulosomes for biomass hydrolysis.</title>
        <authorList>
            <consortium name="DOE Joint Genome Institute"/>
            <person name="Haitjema C.H."/>
            <person name="Gilmore S.P."/>
            <person name="Henske J.K."/>
            <person name="Solomon K.V."/>
            <person name="De Groot R."/>
            <person name="Kuo A."/>
            <person name="Mondo S.J."/>
            <person name="Salamov A.A."/>
            <person name="Labutti K."/>
            <person name="Zhao Z."/>
            <person name="Chiniquy J."/>
            <person name="Barry K."/>
            <person name="Brewer H.M."/>
            <person name="Purvine S.O."/>
            <person name="Wright A.T."/>
            <person name="Boxma B."/>
            <person name="Van Alen T."/>
            <person name="Hackstein J.H."/>
            <person name="Baker S.E."/>
            <person name="Grigoriev I.V."/>
            <person name="O'Malley M.A."/>
        </authorList>
    </citation>
    <scope>NUCLEOTIDE SEQUENCE [LARGE SCALE GENOMIC DNA]</scope>
    <source>
        <strain evidence="9">finn</strain>
    </source>
</reference>
<evidence type="ECO:0000313" key="9">
    <source>
        <dbReference type="Proteomes" id="UP000193719"/>
    </source>
</evidence>
<feature type="compositionally biased region" description="Low complexity" evidence="7">
    <location>
        <begin position="360"/>
        <end position="371"/>
    </location>
</feature>
<evidence type="ECO:0000256" key="5">
    <source>
        <dbReference type="ARBA" id="ARBA00023163"/>
    </source>
</evidence>
<feature type="region of interest" description="Disordered" evidence="7">
    <location>
        <begin position="1"/>
        <end position="33"/>
    </location>
</feature>
<comment type="caution">
    <text evidence="8">The sequence shown here is derived from an EMBL/GenBank/DDBJ whole genome shotgun (WGS) entry which is preliminary data.</text>
</comment>
<dbReference type="PANTHER" id="PTHR31313">
    <property type="entry name" value="TY1 ENHANCER ACTIVATOR"/>
    <property type="match status" value="1"/>
</dbReference>
<keyword evidence="6" id="KW-0539">Nucleus</keyword>
<keyword evidence="9" id="KW-1185">Reference proteome</keyword>
<dbReference type="PANTHER" id="PTHR31313:SF81">
    <property type="entry name" value="TY1 ENHANCER ACTIVATOR"/>
    <property type="match status" value="1"/>
</dbReference>
<feature type="non-terminal residue" evidence="8">
    <location>
        <position position="393"/>
    </location>
</feature>
<dbReference type="GO" id="GO:0008270">
    <property type="term" value="F:zinc ion binding"/>
    <property type="evidence" value="ECO:0007669"/>
    <property type="project" value="InterPro"/>
</dbReference>
<dbReference type="EMBL" id="MCFH01000016">
    <property type="protein sequence ID" value="ORX52173.1"/>
    <property type="molecule type" value="Genomic_DNA"/>
</dbReference>
<dbReference type="OrthoDB" id="2406834at2759"/>
<dbReference type="GO" id="GO:0003677">
    <property type="term" value="F:DNA binding"/>
    <property type="evidence" value="ECO:0007669"/>
    <property type="project" value="UniProtKB-KW"/>
</dbReference>
<organism evidence="8 9">
    <name type="scientific">Piromyces finnis</name>
    <dbReference type="NCBI Taxonomy" id="1754191"/>
    <lineage>
        <taxon>Eukaryota</taxon>
        <taxon>Fungi</taxon>
        <taxon>Fungi incertae sedis</taxon>
        <taxon>Chytridiomycota</taxon>
        <taxon>Chytridiomycota incertae sedis</taxon>
        <taxon>Neocallimastigomycetes</taxon>
        <taxon>Neocallimastigales</taxon>
        <taxon>Neocallimastigaceae</taxon>
        <taxon>Piromyces</taxon>
    </lineage>
</organism>
<evidence type="ECO:0000256" key="2">
    <source>
        <dbReference type="ARBA" id="ARBA00022833"/>
    </source>
</evidence>
<reference evidence="8 9" key="2">
    <citation type="submission" date="2016-08" db="EMBL/GenBank/DDBJ databases">
        <title>Pervasive Adenine N6-methylation of Active Genes in Fungi.</title>
        <authorList>
            <consortium name="DOE Joint Genome Institute"/>
            <person name="Mondo S.J."/>
            <person name="Dannebaum R.O."/>
            <person name="Kuo R.C."/>
            <person name="Labutti K."/>
            <person name="Haridas S."/>
            <person name="Kuo A."/>
            <person name="Salamov A."/>
            <person name="Ahrendt S.R."/>
            <person name="Lipzen A."/>
            <person name="Sullivan W."/>
            <person name="Andreopoulos W.B."/>
            <person name="Clum A."/>
            <person name="Lindquist E."/>
            <person name="Daum C."/>
            <person name="Ramamoorthy G.K."/>
            <person name="Gryganskyi A."/>
            <person name="Culley D."/>
            <person name="Magnuson J.K."/>
            <person name="James T.Y."/>
            <person name="O'Malley M.A."/>
            <person name="Stajich J.E."/>
            <person name="Spatafora J.W."/>
            <person name="Visel A."/>
            <person name="Grigoriev I.V."/>
        </authorList>
    </citation>
    <scope>NUCLEOTIDE SEQUENCE [LARGE SCALE GENOMIC DNA]</scope>
    <source>
        <strain evidence="9">finn</strain>
    </source>
</reference>
<evidence type="ECO:0008006" key="10">
    <source>
        <dbReference type="Google" id="ProtNLM"/>
    </source>
</evidence>
<dbReference type="CDD" id="cd12148">
    <property type="entry name" value="fungal_TF_MHR"/>
    <property type="match status" value="1"/>
</dbReference>
<feature type="region of interest" description="Disordered" evidence="7">
    <location>
        <begin position="353"/>
        <end position="376"/>
    </location>
</feature>
<dbReference type="InterPro" id="IPR051615">
    <property type="entry name" value="Transcr_Regulatory_Elem"/>
</dbReference>
<evidence type="ECO:0000256" key="7">
    <source>
        <dbReference type="SAM" id="MobiDB-lite"/>
    </source>
</evidence>
<evidence type="ECO:0000256" key="4">
    <source>
        <dbReference type="ARBA" id="ARBA00023125"/>
    </source>
</evidence>
<evidence type="ECO:0000256" key="3">
    <source>
        <dbReference type="ARBA" id="ARBA00023015"/>
    </source>
</evidence>
<evidence type="ECO:0000256" key="1">
    <source>
        <dbReference type="ARBA" id="ARBA00022723"/>
    </source>
</evidence>